<dbReference type="VEuPathDB" id="MicrosporidiaDB:VCUG_01366"/>
<dbReference type="RefSeq" id="XP_008074384.1">
    <property type="nucleotide sequence ID" value="XM_008076193.1"/>
</dbReference>
<dbReference type="AlphaFoldDB" id="L2GUX1"/>
<evidence type="ECO:0000313" key="1">
    <source>
        <dbReference type="EMBL" id="ELA47177.1"/>
    </source>
</evidence>
<sequence>MRHDILKPRSIRKTKLANLPTAVPQSFTKINQKRMKIERPWSKWKMNTRTGVQYRYEREESVLMDRYNGLDEGIKGLVKVEESLVNVLRNKMKNDELYNTKK</sequence>
<keyword evidence="2" id="KW-1185">Reference proteome</keyword>
<accession>L2GUX1</accession>
<protein>
    <submittedName>
        <fullName evidence="1">Uncharacterized protein</fullName>
    </submittedName>
</protein>
<proteinExistence type="predicted"/>
<dbReference type="HOGENOM" id="CLU_2279413_0_0_1"/>
<dbReference type="OrthoDB" id="10300186at2759"/>
<evidence type="ECO:0000313" key="2">
    <source>
        <dbReference type="Proteomes" id="UP000011081"/>
    </source>
</evidence>
<dbReference type="EMBL" id="GL877423">
    <property type="protein sequence ID" value="ELA47177.1"/>
    <property type="molecule type" value="Genomic_DNA"/>
</dbReference>
<organism evidence="1 2">
    <name type="scientific">Vavraia culicis (isolate floridensis)</name>
    <name type="common">Microsporidian parasite</name>
    <dbReference type="NCBI Taxonomy" id="948595"/>
    <lineage>
        <taxon>Eukaryota</taxon>
        <taxon>Fungi</taxon>
        <taxon>Fungi incertae sedis</taxon>
        <taxon>Microsporidia</taxon>
        <taxon>Pleistophoridae</taxon>
        <taxon>Vavraia</taxon>
    </lineage>
</organism>
<reference evidence="2" key="1">
    <citation type="submission" date="2011-03" db="EMBL/GenBank/DDBJ databases">
        <title>The genome sequence of Vavraia culicis strain floridensis.</title>
        <authorList>
            <consortium name="The Broad Institute Genome Sequencing Platform"/>
            <person name="Cuomo C."/>
            <person name="Becnel J."/>
            <person name="Sanscrainte N."/>
            <person name="Young S.K."/>
            <person name="Zeng Q."/>
            <person name="Gargeya S."/>
            <person name="Fitzgerald M."/>
            <person name="Haas B."/>
            <person name="Abouelleil A."/>
            <person name="Alvarado L."/>
            <person name="Arachchi H.M."/>
            <person name="Berlin A."/>
            <person name="Chapman S.B."/>
            <person name="Gearin G."/>
            <person name="Goldberg J."/>
            <person name="Griggs A."/>
            <person name="Gujja S."/>
            <person name="Hansen M."/>
            <person name="Heiman D."/>
            <person name="Howarth C."/>
            <person name="Larimer J."/>
            <person name="Lui A."/>
            <person name="MacDonald P.J.P."/>
            <person name="McCowen C."/>
            <person name="Montmayeur A."/>
            <person name="Murphy C."/>
            <person name="Neiman D."/>
            <person name="Pearson M."/>
            <person name="Priest M."/>
            <person name="Roberts A."/>
            <person name="Saif S."/>
            <person name="Shea T."/>
            <person name="Sisk P."/>
            <person name="Stolte C."/>
            <person name="Sykes S."/>
            <person name="Wortman J."/>
            <person name="Nusbaum C."/>
            <person name="Birren B."/>
        </authorList>
    </citation>
    <scope>NUCLEOTIDE SEQUENCE [LARGE SCALE GENOMIC DNA]</scope>
    <source>
        <strain evidence="2">floridensis</strain>
    </source>
</reference>
<dbReference type="InParanoid" id="L2GUX1"/>
<dbReference type="Proteomes" id="UP000011081">
    <property type="component" value="Unassembled WGS sequence"/>
</dbReference>
<gene>
    <name evidence="1" type="ORF">VCUG_01366</name>
</gene>
<dbReference type="OMA" id="MRHDILK"/>
<name>L2GUX1_VAVCU</name>
<dbReference type="GeneID" id="19879245"/>